<evidence type="ECO:0000313" key="2">
    <source>
        <dbReference type="EMBL" id="CAD9986158.1"/>
    </source>
</evidence>
<accession>A0A7S2YNN9</accession>
<protein>
    <submittedName>
        <fullName evidence="2">Uncharacterized protein</fullName>
    </submittedName>
</protein>
<keyword evidence="1" id="KW-0472">Membrane</keyword>
<evidence type="ECO:0000256" key="1">
    <source>
        <dbReference type="SAM" id="Phobius"/>
    </source>
</evidence>
<feature type="transmembrane region" description="Helical" evidence="1">
    <location>
        <begin position="253"/>
        <end position="275"/>
    </location>
</feature>
<organism evidence="2">
    <name type="scientific">Entomoneis paludosa</name>
    <dbReference type="NCBI Taxonomy" id="265537"/>
    <lineage>
        <taxon>Eukaryota</taxon>
        <taxon>Sar</taxon>
        <taxon>Stramenopiles</taxon>
        <taxon>Ochrophyta</taxon>
        <taxon>Bacillariophyta</taxon>
        <taxon>Bacillariophyceae</taxon>
        <taxon>Bacillariophycidae</taxon>
        <taxon>Entomoneidaceae</taxon>
        <taxon>Entomoneis</taxon>
    </lineage>
</organism>
<proteinExistence type="predicted"/>
<name>A0A7S2YNN9_9STRA</name>
<dbReference type="AlphaFoldDB" id="A0A7S2YNN9"/>
<feature type="transmembrane region" description="Helical" evidence="1">
    <location>
        <begin position="155"/>
        <end position="181"/>
    </location>
</feature>
<keyword evidence="1" id="KW-1133">Transmembrane helix</keyword>
<gene>
    <name evidence="2" type="ORF">APAL1065_LOCUS22563</name>
</gene>
<feature type="transmembrane region" description="Helical" evidence="1">
    <location>
        <begin position="187"/>
        <end position="208"/>
    </location>
</feature>
<feature type="transmembrane region" description="Helical" evidence="1">
    <location>
        <begin position="97"/>
        <end position="119"/>
    </location>
</feature>
<feature type="transmembrane region" description="Helical" evidence="1">
    <location>
        <begin position="220"/>
        <end position="238"/>
    </location>
</feature>
<sequence>MGLINAIKNIFQRNGGAEDVMTAPAPVPVMYPVESSKDSDADPISDPTGWLLDSGLAEVILMNTHEIKLMCMFGYALLNGYKLYPKLPANCAASYRFISLILANTGGGILVPIFINAIPVSLSDTYPIVIIVAYLIHEFYPMIREVIGLSPVFKVLLICMYECNRAFVLVKLTKAASAAIAPSEFDFAVFGPIFCGAIGGCGGAFLPLSKGLDPIKEGGLAQPMYSALIAATCFHFFMHTSLSDGVIEPVKKAQLVIAVSFIIHNIYTTYFTGAAHGHVSAEKKKN</sequence>
<keyword evidence="1" id="KW-0812">Transmembrane</keyword>
<dbReference type="EMBL" id="HBHT01033542">
    <property type="protein sequence ID" value="CAD9986158.1"/>
    <property type="molecule type" value="Transcribed_RNA"/>
</dbReference>
<reference evidence="2" key="1">
    <citation type="submission" date="2021-01" db="EMBL/GenBank/DDBJ databases">
        <authorList>
            <person name="Corre E."/>
            <person name="Pelletier E."/>
            <person name="Niang G."/>
            <person name="Scheremetjew M."/>
            <person name="Finn R."/>
            <person name="Kale V."/>
            <person name="Holt S."/>
            <person name="Cochrane G."/>
            <person name="Meng A."/>
            <person name="Brown T."/>
            <person name="Cohen L."/>
        </authorList>
    </citation>
    <scope>NUCLEOTIDE SEQUENCE</scope>
    <source>
        <strain evidence="2">CCMP125</strain>
    </source>
</reference>